<keyword evidence="3" id="KW-0677">Repeat</keyword>
<feature type="signal peptide" evidence="7">
    <location>
        <begin position="1"/>
        <end position="15"/>
    </location>
</feature>
<evidence type="ECO:0000256" key="2">
    <source>
        <dbReference type="ARBA" id="ARBA00022729"/>
    </source>
</evidence>
<dbReference type="GO" id="GO:0031012">
    <property type="term" value="C:extracellular matrix"/>
    <property type="evidence" value="ECO:0007669"/>
    <property type="project" value="TreeGrafter"/>
</dbReference>
<sequence>MLRALFLLMVWTVDARWSDSCPKLCECFSKKSGPSHQNSYFITENNDSGVPDSATVDCQFRNLTHITGLHLPIGPNTSAVASDSAWHLRVTDLILSHNQITELSFGLLQPLTELQGLYLSRNKIRSITSESKGALYKPFFSLLHIDLSWNKLHVIHGYVFVGFPSVKTLNLSGNAIHTVSAHAFGLPSLETLDMSDNLLEELHDHFFDTSTKLTEIDVSHNRLSRLNDGTFGLLMSLSLLDLSYNSLMKIEDNVLVGMNITHLDLGFNSLRWIPNLALRKLSTVTTLVLDGNHFQALGSYHQNTLRDVHVEFLSISHSAQLRLVEQDAIESMPNLQTVTINNNPTLSYFHPRAIRDSPRLRALDLSNNRLWALEADLVATDRLPELRALFLSGNNFYCHCSLGWIGHLPSSTSSVSSEGGGSQSQEASSVHSRVQVLDWKQVECHSDARSEPPLHVHQMNHFRPECEPHILPLFATDDAEMMGKNVSWVCKALGSRDMEVSWRVPKRNVPNNDLFLANGDCVERMCVQGNVLTLTYLHPMDQGKYICVARNKYGQDQREVKLAVKSENIQIFPITVASTFVTLSWNASGSLSTGRGYILQVRQATPPVIPSPRNGRTKSASIPDQTLNRDALNAKDLVSSYPEDPPFAGVEPLDSAPRPEGPVPASLSTPPVQYLIKQYEDIDVGLKMNSYTVTGLSPSHTYLFQLCLRKDVYVITISSTQLTTKSSDFQMALGIETDYVSILIVSLAIIGFVGSCVLVNVIRFWRFHWPGDPDSLSQREMIASPSEHSSVVNTIPGNPSPYLTRSLRQKFRTSEAANYSPFLRKEAPMSRVRSVCSGDESKLVEHEVLSPLDDIKAADQSSVGKHHETRLA</sequence>
<dbReference type="InterPro" id="IPR036179">
    <property type="entry name" value="Ig-like_dom_sf"/>
</dbReference>
<dbReference type="STRING" id="6832.A0A553NXW1"/>
<gene>
    <name evidence="9" type="ORF">TCAL_11549</name>
</gene>
<evidence type="ECO:0000256" key="4">
    <source>
        <dbReference type="ARBA" id="ARBA00023157"/>
    </source>
</evidence>
<evidence type="ECO:0000259" key="8">
    <source>
        <dbReference type="PROSITE" id="PS50835"/>
    </source>
</evidence>
<dbReference type="InterPro" id="IPR036116">
    <property type="entry name" value="FN3_sf"/>
</dbReference>
<keyword evidence="6" id="KW-1133">Transmembrane helix</keyword>
<reference evidence="9 10" key="1">
    <citation type="journal article" date="2018" name="Nat. Ecol. Evol.">
        <title>Genomic signatures of mitonuclear coevolution across populations of Tigriopus californicus.</title>
        <authorList>
            <person name="Barreto F.S."/>
            <person name="Watson E.T."/>
            <person name="Lima T.G."/>
            <person name="Willett C.S."/>
            <person name="Edmands S."/>
            <person name="Li W."/>
            <person name="Burton R.S."/>
        </authorList>
    </citation>
    <scope>NUCLEOTIDE SEQUENCE [LARGE SCALE GENOMIC DNA]</scope>
    <source>
        <strain evidence="9 10">San Diego</strain>
    </source>
</reference>
<keyword evidence="6" id="KW-0472">Membrane</keyword>
<keyword evidence="4" id="KW-1015">Disulfide bond</keyword>
<dbReference type="InterPro" id="IPR001611">
    <property type="entry name" value="Leu-rich_rpt"/>
</dbReference>
<feature type="chain" id="PRO_5021997699" description="Ig-like domain-containing protein" evidence="7">
    <location>
        <begin position="16"/>
        <end position="872"/>
    </location>
</feature>
<dbReference type="SMART" id="SM00369">
    <property type="entry name" value="LRR_TYP"/>
    <property type="match status" value="9"/>
</dbReference>
<keyword evidence="2 7" id="KW-0732">Signal</keyword>
<dbReference type="InterPro" id="IPR050328">
    <property type="entry name" value="Dev_Immune_Receptor"/>
</dbReference>
<evidence type="ECO:0000256" key="6">
    <source>
        <dbReference type="SAM" id="Phobius"/>
    </source>
</evidence>
<dbReference type="PANTHER" id="PTHR24373">
    <property type="entry name" value="SLIT RELATED LEUCINE-RICH REPEAT NEURONAL PROTEIN"/>
    <property type="match status" value="1"/>
</dbReference>
<evidence type="ECO:0000256" key="5">
    <source>
        <dbReference type="SAM" id="MobiDB-lite"/>
    </source>
</evidence>
<dbReference type="PROSITE" id="PS50835">
    <property type="entry name" value="IG_LIKE"/>
    <property type="match status" value="1"/>
</dbReference>
<dbReference type="PROSITE" id="PS51450">
    <property type="entry name" value="LRR"/>
    <property type="match status" value="1"/>
</dbReference>
<proteinExistence type="predicted"/>
<feature type="transmembrane region" description="Helical" evidence="6">
    <location>
        <begin position="739"/>
        <end position="762"/>
    </location>
</feature>
<feature type="domain" description="Ig-like" evidence="8">
    <location>
        <begin position="468"/>
        <end position="563"/>
    </location>
</feature>
<dbReference type="Pfam" id="PF13855">
    <property type="entry name" value="LRR_8"/>
    <property type="match status" value="3"/>
</dbReference>
<evidence type="ECO:0000313" key="9">
    <source>
        <dbReference type="EMBL" id="TRY70275.1"/>
    </source>
</evidence>
<dbReference type="InterPro" id="IPR003599">
    <property type="entry name" value="Ig_sub"/>
</dbReference>
<dbReference type="InterPro" id="IPR013783">
    <property type="entry name" value="Ig-like_fold"/>
</dbReference>
<evidence type="ECO:0000256" key="1">
    <source>
        <dbReference type="ARBA" id="ARBA00022614"/>
    </source>
</evidence>
<feature type="compositionally biased region" description="Polar residues" evidence="5">
    <location>
        <begin position="617"/>
        <end position="626"/>
    </location>
</feature>
<dbReference type="Gene3D" id="3.80.10.10">
    <property type="entry name" value="Ribonuclease Inhibitor"/>
    <property type="match status" value="3"/>
</dbReference>
<dbReference type="InterPro" id="IPR003591">
    <property type="entry name" value="Leu-rich_rpt_typical-subtyp"/>
</dbReference>
<dbReference type="AlphaFoldDB" id="A0A553NXW1"/>
<name>A0A553NXW1_TIGCA</name>
<dbReference type="InterPro" id="IPR032675">
    <property type="entry name" value="LRR_dom_sf"/>
</dbReference>
<accession>A0A553NXW1</accession>
<dbReference type="SUPFAM" id="SSF52058">
    <property type="entry name" value="L domain-like"/>
    <property type="match status" value="1"/>
</dbReference>
<dbReference type="GO" id="GO:0005615">
    <property type="term" value="C:extracellular space"/>
    <property type="evidence" value="ECO:0007669"/>
    <property type="project" value="TreeGrafter"/>
</dbReference>
<dbReference type="OrthoDB" id="676979at2759"/>
<feature type="region of interest" description="Disordered" evidence="5">
    <location>
        <begin position="606"/>
        <end position="626"/>
    </location>
</feature>
<protein>
    <recommendedName>
        <fullName evidence="8">Ig-like domain-containing protein</fullName>
    </recommendedName>
</protein>
<dbReference type="SMART" id="SM00365">
    <property type="entry name" value="LRR_SD22"/>
    <property type="match status" value="4"/>
</dbReference>
<comment type="caution">
    <text evidence="9">The sequence shown here is derived from an EMBL/GenBank/DDBJ whole genome shotgun (WGS) entry which is preliminary data.</text>
</comment>
<keyword evidence="1" id="KW-0433">Leucine-rich repeat</keyword>
<keyword evidence="10" id="KW-1185">Reference proteome</keyword>
<dbReference type="PANTHER" id="PTHR24373:SF385">
    <property type="entry name" value="GH01279P-RELATED"/>
    <property type="match status" value="1"/>
</dbReference>
<dbReference type="InterPro" id="IPR007110">
    <property type="entry name" value="Ig-like_dom"/>
</dbReference>
<dbReference type="SUPFAM" id="SSF48726">
    <property type="entry name" value="Immunoglobulin"/>
    <property type="match status" value="1"/>
</dbReference>
<dbReference type="Proteomes" id="UP000318571">
    <property type="component" value="Chromosome 9"/>
</dbReference>
<dbReference type="SMART" id="SM00409">
    <property type="entry name" value="IG"/>
    <property type="match status" value="1"/>
</dbReference>
<feature type="region of interest" description="Disordered" evidence="5">
    <location>
        <begin position="642"/>
        <end position="665"/>
    </location>
</feature>
<dbReference type="Pfam" id="PF07679">
    <property type="entry name" value="I-set"/>
    <property type="match status" value="1"/>
</dbReference>
<dbReference type="InterPro" id="IPR013098">
    <property type="entry name" value="Ig_I-set"/>
</dbReference>
<dbReference type="PRINTS" id="PR00019">
    <property type="entry name" value="LEURICHRPT"/>
</dbReference>
<evidence type="ECO:0000256" key="3">
    <source>
        <dbReference type="ARBA" id="ARBA00022737"/>
    </source>
</evidence>
<dbReference type="SUPFAM" id="SSF49265">
    <property type="entry name" value="Fibronectin type III"/>
    <property type="match status" value="1"/>
</dbReference>
<dbReference type="SMART" id="SM00408">
    <property type="entry name" value="IGc2"/>
    <property type="match status" value="1"/>
</dbReference>
<dbReference type="Gene3D" id="2.60.40.10">
    <property type="entry name" value="Immunoglobulins"/>
    <property type="match status" value="2"/>
</dbReference>
<evidence type="ECO:0000256" key="7">
    <source>
        <dbReference type="SAM" id="SignalP"/>
    </source>
</evidence>
<keyword evidence="6" id="KW-0812">Transmembrane</keyword>
<evidence type="ECO:0000313" key="10">
    <source>
        <dbReference type="Proteomes" id="UP000318571"/>
    </source>
</evidence>
<organism evidence="9 10">
    <name type="scientific">Tigriopus californicus</name>
    <name type="common">Marine copepod</name>
    <dbReference type="NCBI Taxonomy" id="6832"/>
    <lineage>
        <taxon>Eukaryota</taxon>
        <taxon>Metazoa</taxon>
        <taxon>Ecdysozoa</taxon>
        <taxon>Arthropoda</taxon>
        <taxon>Crustacea</taxon>
        <taxon>Multicrustacea</taxon>
        <taxon>Hexanauplia</taxon>
        <taxon>Copepoda</taxon>
        <taxon>Harpacticoida</taxon>
        <taxon>Harpacticidae</taxon>
        <taxon>Tigriopus</taxon>
    </lineage>
</organism>
<dbReference type="InterPro" id="IPR003598">
    <property type="entry name" value="Ig_sub2"/>
</dbReference>
<dbReference type="EMBL" id="VCGU01000009">
    <property type="protein sequence ID" value="TRY70275.1"/>
    <property type="molecule type" value="Genomic_DNA"/>
</dbReference>